<keyword evidence="3" id="KW-1185">Reference proteome</keyword>
<protein>
    <submittedName>
        <fullName evidence="2">Gluconolactonase</fullName>
    </submittedName>
</protein>
<dbReference type="PANTHER" id="PTHR47064:SF2">
    <property type="entry name" value="SMP-30_GLUCONOLACTONASE_LRE-LIKE REGION DOMAIN-CONTAINING PROTEIN-RELATED"/>
    <property type="match status" value="1"/>
</dbReference>
<comment type="caution">
    <text evidence="2">The sequence shown here is derived from an EMBL/GenBank/DDBJ whole genome shotgun (WGS) entry which is preliminary data.</text>
</comment>
<organism evidence="2 3">
    <name type="scientific">Lasiodiplodia theobromae</name>
    <dbReference type="NCBI Taxonomy" id="45133"/>
    <lineage>
        <taxon>Eukaryota</taxon>
        <taxon>Fungi</taxon>
        <taxon>Dikarya</taxon>
        <taxon>Ascomycota</taxon>
        <taxon>Pezizomycotina</taxon>
        <taxon>Dothideomycetes</taxon>
        <taxon>Dothideomycetes incertae sedis</taxon>
        <taxon>Botryosphaeriales</taxon>
        <taxon>Botryosphaeriaceae</taxon>
        <taxon>Lasiodiplodia</taxon>
    </lineage>
</organism>
<dbReference type="InterPro" id="IPR013658">
    <property type="entry name" value="SGL"/>
</dbReference>
<dbReference type="PANTHER" id="PTHR47064">
    <property type="entry name" value="PUTATIVE (AFU_ORTHOLOGUE AFUA_1G08990)-RELATED"/>
    <property type="match status" value="1"/>
</dbReference>
<dbReference type="EMBL" id="VCHE01000127">
    <property type="protein sequence ID" value="KAB2570660.1"/>
    <property type="molecule type" value="Genomic_DNA"/>
</dbReference>
<dbReference type="Pfam" id="PF08450">
    <property type="entry name" value="SGL"/>
    <property type="match status" value="1"/>
</dbReference>
<dbReference type="SUPFAM" id="SSF63829">
    <property type="entry name" value="Calcium-dependent phosphotriesterase"/>
    <property type="match status" value="1"/>
</dbReference>
<dbReference type="AlphaFoldDB" id="A0A5N5CZ56"/>
<dbReference type="Proteomes" id="UP000325902">
    <property type="component" value="Unassembled WGS sequence"/>
</dbReference>
<dbReference type="OrthoDB" id="423498at2759"/>
<accession>A0A5N5CZ56</accession>
<dbReference type="InterPro" id="IPR052988">
    <property type="entry name" value="Oryzine_lactonohydrolase"/>
</dbReference>
<feature type="domain" description="SMP-30/Gluconolactonase/LRE-like region" evidence="1">
    <location>
        <begin position="60"/>
        <end position="340"/>
    </location>
</feature>
<gene>
    <name evidence="2" type="primary">gnl_2</name>
    <name evidence="2" type="ORF">DBV05_g10668</name>
</gene>
<proteinExistence type="predicted"/>
<evidence type="ECO:0000313" key="2">
    <source>
        <dbReference type="EMBL" id="KAB2570660.1"/>
    </source>
</evidence>
<name>A0A5N5CZ56_9PEZI</name>
<dbReference type="InterPro" id="IPR011042">
    <property type="entry name" value="6-blade_b-propeller_TolB-like"/>
</dbReference>
<reference evidence="2 3" key="1">
    <citation type="journal article" date="2019" name="Sci. Rep.">
        <title>A multi-omics analysis of the grapevine pathogen Lasiodiplodia theobromae reveals that temperature affects the expression of virulence- and pathogenicity-related genes.</title>
        <authorList>
            <person name="Felix C."/>
            <person name="Meneses R."/>
            <person name="Goncalves M.F.M."/>
            <person name="Tilleman L."/>
            <person name="Duarte A.S."/>
            <person name="Jorrin-Novo J.V."/>
            <person name="Van de Peer Y."/>
            <person name="Deforce D."/>
            <person name="Van Nieuwerburgh F."/>
            <person name="Esteves A.C."/>
            <person name="Alves A."/>
        </authorList>
    </citation>
    <scope>NUCLEOTIDE SEQUENCE [LARGE SCALE GENOMIC DNA]</scope>
    <source>
        <strain evidence="2 3">LA-SOL3</strain>
    </source>
</reference>
<evidence type="ECO:0000259" key="1">
    <source>
        <dbReference type="Pfam" id="PF08450"/>
    </source>
</evidence>
<evidence type="ECO:0000313" key="3">
    <source>
        <dbReference type="Proteomes" id="UP000325902"/>
    </source>
</evidence>
<dbReference type="Gene3D" id="2.120.10.30">
    <property type="entry name" value="TolB, C-terminal domain"/>
    <property type="match status" value="1"/>
</dbReference>
<sequence>MEYPFSETAGESTAANSTDLLSPAVQNATFVVFDPRGREILGDAPSLEHIFSTTPNVIQEAPVYVPELNAIIFSTFSPDVYPQSIIYLNETKPRLETFYADPPVWGVNGGRYRDGKVYWAVAGSGEARGPNNKTVGQAPGIYEVDPITRKSSVLVNNYFGVQFNSPDDLVIDNNGDIYFTDPWYGWAMGYSPTPALHPSTWRFRPSTGAVSVVDNTINQPNGIGMSPDGSMLYVTDGGNDIVNDTISGIVYSSTNTHCLWAFNTNPSPAGKWLTHRRPMWCTESVGHDGFHVAGNGYLVGASGTGVDIISEWGELLLRIQTDFMVNNVQFAGPELDELWLFGMGSISRVRWNLTGMPDARS</sequence>